<organism evidence="1 2">
    <name type="scientific">Grifola frondosa</name>
    <name type="common">Maitake</name>
    <name type="synonym">Polyporus frondosus</name>
    <dbReference type="NCBI Taxonomy" id="5627"/>
    <lineage>
        <taxon>Eukaryota</taxon>
        <taxon>Fungi</taxon>
        <taxon>Dikarya</taxon>
        <taxon>Basidiomycota</taxon>
        <taxon>Agaricomycotina</taxon>
        <taxon>Agaricomycetes</taxon>
        <taxon>Polyporales</taxon>
        <taxon>Grifolaceae</taxon>
        <taxon>Grifola</taxon>
    </lineage>
</organism>
<evidence type="ECO:0000313" key="1">
    <source>
        <dbReference type="EMBL" id="OBZ74878.1"/>
    </source>
</evidence>
<dbReference type="Proteomes" id="UP000092993">
    <property type="component" value="Unassembled WGS sequence"/>
</dbReference>
<dbReference type="AlphaFoldDB" id="A0A1C7MDI2"/>
<sequence length="210" mass="23227">MDEMLTVRVNCRLPPRAVRNTAPPAAVSICLNCSHNTDEQGGVCASERISVIGGPVPTSTFWLLSSIATPAVYKINPQSSLLIQSFSQIYCEKCHRSHQSRSCSLRLHPTGMGLSPENPRLLPSLCAFAICGHWRSPHFFSPGQYVPLCIIDVTVGDRSRGRHITALHSPYTSLYFHSHHCSEHINGLLENLQGNISATFKYTPRICSRD</sequence>
<name>A0A1C7MDI2_GRIFR</name>
<accession>A0A1C7MDI2</accession>
<gene>
    <name evidence="1" type="ORF">A0H81_05145</name>
</gene>
<proteinExistence type="predicted"/>
<reference evidence="1 2" key="1">
    <citation type="submission" date="2016-03" db="EMBL/GenBank/DDBJ databases">
        <title>Whole genome sequencing of Grifola frondosa 9006-11.</title>
        <authorList>
            <person name="Min B."/>
            <person name="Park H."/>
            <person name="Kim J.-G."/>
            <person name="Cho H."/>
            <person name="Oh Y.-L."/>
            <person name="Kong W.-S."/>
            <person name="Choi I.-G."/>
        </authorList>
    </citation>
    <scope>NUCLEOTIDE SEQUENCE [LARGE SCALE GENOMIC DNA]</scope>
    <source>
        <strain evidence="1 2">9006-11</strain>
    </source>
</reference>
<comment type="caution">
    <text evidence="1">The sequence shown here is derived from an EMBL/GenBank/DDBJ whole genome shotgun (WGS) entry which is preliminary data.</text>
</comment>
<keyword evidence="2" id="KW-1185">Reference proteome</keyword>
<dbReference type="EMBL" id="LUGG01000005">
    <property type="protein sequence ID" value="OBZ74878.1"/>
    <property type="molecule type" value="Genomic_DNA"/>
</dbReference>
<protein>
    <submittedName>
        <fullName evidence="1">Uncharacterized protein</fullName>
    </submittedName>
</protein>
<evidence type="ECO:0000313" key="2">
    <source>
        <dbReference type="Proteomes" id="UP000092993"/>
    </source>
</evidence>